<dbReference type="SMART" id="SM00906">
    <property type="entry name" value="Fungal_trans"/>
    <property type="match status" value="1"/>
</dbReference>
<dbReference type="GO" id="GO:0006351">
    <property type="term" value="P:DNA-templated transcription"/>
    <property type="evidence" value="ECO:0007669"/>
    <property type="project" value="InterPro"/>
</dbReference>
<sequence>MPPDPEFAVDDSEASTYAGRGTKVSKACQECRRRKQKCNGREPCQECTKRNTTCSYRAFVRNRRRKVAITREDQSAVPSDSHHVVPSDEHMFLPGRTYIFNNIRASHDISGTKVFYGASSNISLLQHIHHHLQIHTQPPTRSGSRTSEDQDATEGINRYNYQGIAFDNYTSSKRHDSHCAFISYAVAKAFLRNFLLSAIHRVPFLKSNKLCRSLDQLYSQDTGDAIDPSDRSIVIIALAISAIPTPDSPAKQHLLALSQVAAEKSMPLISLKAVQISLLLADYEFENGNPNMAYLQLGSAIRKAFASGIHRANSPEEKSTMWALYCSETLVCIKLGRQYGLAQTDVPPIRSGNFDYLGAFVHLCTIGRSAYKIYHQKDTSVVGCDHTSVADDLALANAIYAQLVDFSRSIKEDLNLDIDGGLYALTGEKLSWHITMSYVYHYIKLLVSRPFLLLCVELKWRPRETGNTIAMIGIRDASTSCTQSARSIIQLSKSLISLNINVEGLHNHAYYLESACFVLVLDAIQGGTSSNDAITLVNVGLDMLQSLPQREPIKIIRPALEQMLARLSTIPDSAVPTFTPNTHFQGVSGAGLAINAESAASAPWEVTGEAATSHFPGTIGQVGEQLDELWSVIDWNMAFPSMDLGPFNPLETV</sequence>
<evidence type="ECO:0000256" key="4">
    <source>
        <dbReference type="ARBA" id="ARBA00023163"/>
    </source>
</evidence>
<evidence type="ECO:0000256" key="5">
    <source>
        <dbReference type="ARBA" id="ARBA00023242"/>
    </source>
</evidence>
<comment type="caution">
    <text evidence="8">The sequence shown here is derived from an EMBL/GenBank/DDBJ whole genome shotgun (WGS) entry which is preliminary data.</text>
</comment>
<dbReference type="SUPFAM" id="SSF57701">
    <property type="entry name" value="Zn2/Cys6 DNA-binding domain"/>
    <property type="match status" value="1"/>
</dbReference>
<name>A0A9W4XPK1_9PLEO</name>
<evidence type="ECO:0000313" key="9">
    <source>
        <dbReference type="Proteomes" id="UP001152607"/>
    </source>
</evidence>
<protein>
    <recommendedName>
        <fullName evidence="7">Zn(2)-C6 fungal-type domain-containing protein</fullName>
    </recommendedName>
</protein>
<keyword evidence="9" id="KW-1185">Reference proteome</keyword>
<dbReference type="AlphaFoldDB" id="A0A9W4XPK1"/>
<dbReference type="GO" id="GO:0008270">
    <property type="term" value="F:zinc ion binding"/>
    <property type="evidence" value="ECO:0007669"/>
    <property type="project" value="InterPro"/>
</dbReference>
<dbReference type="CDD" id="cd12148">
    <property type="entry name" value="fungal_TF_MHR"/>
    <property type="match status" value="1"/>
</dbReference>
<dbReference type="InterPro" id="IPR036864">
    <property type="entry name" value="Zn2-C6_fun-type_DNA-bd_sf"/>
</dbReference>
<evidence type="ECO:0000256" key="6">
    <source>
        <dbReference type="SAM" id="MobiDB-lite"/>
    </source>
</evidence>
<dbReference type="InterPro" id="IPR001138">
    <property type="entry name" value="Zn2Cys6_DnaBD"/>
</dbReference>
<dbReference type="PANTHER" id="PTHR47424">
    <property type="entry name" value="REGULATORY PROTEIN GAL4"/>
    <property type="match status" value="1"/>
</dbReference>
<evidence type="ECO:0000259" key="7">
    <source>
        <dbReference type="PROSITE" id="PS50048"/>
    </source>
</evidence>
<accession>A0A9W4XPK1</accession>
<keyword evidence="5" id="KW-0539">Nucleus</keyword>
<reference evidence="8" key="1">
    <citation type="submission" date="2023-01" db="EMBL/GenBank/DDBJ databases">
        <authorList>
            <person name="Van Ghelder C."/>
            <person name="Rancurel C."/>
        </authorList>
    </citation>
    <scope>NUCLEOTIDE SEQUENCE</scope>
    <source>
        <strain evidence="8">CNCM I-4278</strain>
    </source>
</reference>
<dbReference type="CDD" id="cd00067">
    <property type="entry name" value="GAL4"/>
    <property type="match status" value="1"/>
</dbReference>
<evidence type="ECO:0000313" key="8">
    <source>
        <dbReference type="EMBL" id="CAI6339604.1"/>
    </source>
</evidence>
<dbReference type="PANTHER" id="PTHR47424:SF3">
    <property type="entry name" value="REGULATORY PROTEIN GAL4"/>
    <property type="match status" value="1"/>
</dbReference>
<gene>
    <name evidence="8" type="ORF">PDIGIT_LOCUS12765</name>
</gene>
<dbReference type="GO" id="GO:0000981">
    <property type="term" value="F:DNA-binding transcription factor activity, RNA polymerase II-specific"/>
    <property type="evidence" value="ECO:0007669"/>
    <property type="project" value="InterPro"/>
</dbReference>
<dbReference type="Gene3D" id="4.10.240.10">
    <property type="entry name" value="Zn(2)-C6 fungal-type DNA-binding domain"/>
    <property type="match status" value="1"/>
</dbReference>
<evidence type="ECO:0000256" key="2">
    <source>
        <dbReference type="ARBA" id="ARBA00023015"/>
    </source>
</evidence>
<dbReference type="InterPro" id="IPR007219">
    <property type="entry name" value="XnlR_reg_dom"/>
</dbReference>
<dbReference type="Pfam" id="PF00172">
    <property type="entry name" value="Zn_clus"/>
    <property type="match status" value="1"/>
</dbReference>
<dbReference type="SMART" id="SM00066">
    <property type="entry name" value="GAL4"/>
    <property type="match status" value="1"/>
</dbReference>
<evidence type="ECO:0000256" key="1">
    <source>
        <dbReference type="ARBA" id="ARBA00022723"/>
    </source>
</evidence>
<dbReference type="Pfam" id="PF04082">
    <property type="entry name" value="Fungal_trans"/>
    <property type="match status" value="1"/>
</dbReference>
<feature type="domain" description="Zn(2)-C6 fungal-type" evidence="7">
    <location>
        <begin position="27"/>
        <end position="56"/>
    </location>
</feature>
<feature type="region of interest" description="Disordered" evidence="6">
    <location>
        <begin position="135"/>
        <end position="154"/>
    </location>
</feature>
<keyword evidence="2" id="KW-0805">Transcription regulation</keyword>
<dbReference type="GO" id="GO:0003677">
    <property type="term" value="F:DNA binding"/>
    <property type="evidence" value="ECO:0007669"/>
    <property type="project" value="UniProtKB-KW"/>
</dbReference>
<dbReference type="PROSITE" id="PS50048">
    <property type="entry name" value="ZN2_CY6_FUNGAL_2"/>
    <property type="match status" value="1"/>
</dbReference>
<dbReference type="OrthoDB" id="3781927at2759"/>
<proteinExistence type="predicted"/>
<keyword evidence="1" id="KW-0479">Metal-binding</keyword>
<dbReference type="EMBL" id="CAOQHR010000009">
    <property type="protein sequence ID" value="CAI6339604.1"/>
    <property type="molecule type" value="Genomic_DNA"/>
</dbReference>
<evidence type="ECO:0000256" key="3">
    <source>
        <dbReference type="ARBA" id="ARBA00023125"/>
    </source>
</evidence>
<dbReference type="Proteomes" id="UP001152607">
    <property type="component" value="Unassembled WGS sequence"/>
</dbReference>
<keyword evidence="4" id="KW-0804">Transcription</keyword>
<dbReference type="PROSITE" id="PS00463">
    <property type="entry name" value="ZN2_CY6_FUNGAL_1"/>
    <property type="match status" value="1"/>
</dbReference>
<dbReference type="InterPro" id="IPR051127">
    <property type="entry name" value="Fungal_SecMet_Regulators"/>
</dbReference>
<keyword evidence="3" id="KW-0238">DNA-binding</keyword>
<organism evidence="8 9">
    <name type="scientific">Periconia digitata</name>
    <dbReference type="NCBI Taxonomy" id="1303443"/>
    <lineage>
        <taxon>Eukaryota</taxon>
        <taxon>Fungi</taxon>
        <taxon>Dikarya</taxon>
        <taxon>Ascomycota</taxon>
        <taxon>Pezizomycotina</taxon>
        <taxon>Dothideomycetes</taxon>
        <taxon>Pleosporomycetidae</taxon>
        <taxon>Pleosporales</taxon>
        <taxon>Massarineae</taxon>
        <taxon>Periconiaceae</taxon>
        <taxon>Periconia</taxon>
    </lineage>
</organism>